<protein>
    <submittedName>
        <fullName evidence="1">Uncharacterized protein</fullName>
    </submittedName>
</protein>
<organism evidence="1 2">
    <name type="scientific">Salinisphaera orenii MK-B5</name>
    <dbReference type="NCBI Taxonomy" id="856730"/>
    <lineage>
        <taxon>Bacteria</taxon>
        <taxon>Pseudomonadati</taxon>
        <taxon>Pseudomonadota</taxon>
        <taxon>Gammaproteobacteria</taxon>
        <taxon>Salinisphaerales</taxon>
        <taxon>Salinisphaeraceae</taxon>
        <taxon>Salinisphaera</taxon>
    </lineage>
</organism>
<dbReference type="RefSeq" id="WP_123630684.1">
    <property type="nucleotide sequence ID" value="NZ_AYKH01000010.1"/>
</dbReference>
<dbReference type="AlphaFoldDB" id="A0A423PRX6"/>
<comment type="caution">
    <text evidence="1">The sequence shown here is derived from an EMBL/GenBank/DDBJ whole genome shotgun (WGS) entry which is preliminary data.</text>
</comment>
<gene>
    <name evidence="1" type="ORF">SAOR_06335</name>
</gene>
<dbReference type="Proteomes" id="UP000283993">
    <property type="component" value="Unassembled WGS sequence"/>
</dbReference>
<reference evidence="1 2" key="1">
    <citation type="submission" date="2013-10" db="EMBL/GenBank/DDBJ databases">
        <title>Salinisphaera orenii MK-B5 Genome Sequencing.</title>
        <authorList>
            <person name="Lai Q."/>
            <person name="Li C."/>
            <person name="Shao Z."/>
        </authorList>
    </citation>
    <scope>NUCLEOTIDE SEQUENCE [LARGE SCALE GENOMIC DNA]</scope>
    <source>
        <strain evidence="1 2">MK-B5</strain>
    </source>
</reference>
<dbReference type="EMBL" id="AYKH01000010">
    <property type="protein sequence ID" value="ROO28366.1"/>
    <property type="molecule type" value="Genomic_DNA"/>
</dbReference>
<accession>A0A423PRX6</accession>
<evidence type="ECO:0000313" key="1">
    <source>
        <dbReference type="EMBL" id="ROO28366.1"/>
    </source>
</evidence>
<evidence type="ECO:0000313" key="2">
    <source>
        <dbReference type="Proteomes" id="UP000283993"/>
    </source>
</evidence>
<name>A0A423PRX6_9GAMM</name>
<proteinExistence type="predicted"/>
<keyword evidence="2" id="KW-1185">Reference proteome</keyword>
<sequence length="133" mass="14726">MARSWLEVTTDEVQSKQGARERLAERRGTIAERARAVLTECVEPAFRAAAERGDWTYREDVETEWSVARCGIYGPGDATRDPRVAFFVAEFDAYQPLVVLRRKAPGAGALPHSRTVGLDALDADTVEAFLKDA</sequence>